<reference evidence="1" key="1">
    <citation type="submission" date="2021-06" db="EMBL/GenBank/DDBJ databases">
        <authorList>
            <person name="Kallberg Y."/>
            <person name="Tangrot J."/>
            <person name="Rosling A."/>
        </authorList>
    </citation>
    <scope>NUCLEOTIDE SEQUENCE</scope>
    <source>
        <strain evidence="1">FL130A</strain>
    </source>
</reference>
<name>A0A9N8WM51_9GLOM</name>
<evidence type="ECO:0000313" key="1">
    <source>
        <dbReference type="EMBL" id="CAG8489181.1"/>
    </source>
</evidence>
<dbReference type="OrthoDB" id="10560084at2759"/>
<dbReference type="Proteomes" id="UP000789508">
    <property type="component" value="Unassembled WGS sequence"/>
</dbReference>
<keyword evidence="2" id="KW-1185">Reference proteome</keyword>
<dbReference type="EMBL" id="CAJVPS010000484">
    <property type="protein sequence ID" value="CAG8489181.1"/>
    <property type="molecule type" value="Genomic_DNA"/>
</dbReference>
<proteinExistence type="predicted"/>
<sequence>MAEPRARKQDFECVLIVQKPWLHRLKSRWKARQEHRRSLGFSELAVGGFRVLTDCNEMITGSLVIVEIKNKYFMPSPNAILDSPTIVQVNDDFEYDTEFWETEEEIEQMSSKNIVNIKDCNNQKVNLQFLQVDDDDCWMTEEEIEVVELSSTCLRNFTTNKINYA</sequence>
<accession>A0A9N8WM51</accession>
<comment type="caution">
    <text evidence="1">The sequence shown here is derived from an EMBL/GenBank/DDBJ whole genome shotgun (WGS) entry which is preliminary data.</text>
</comment>
<gene>
    <name evidence="1" type="ORF">ALEPTO_LOCUS2890</name>
</gene>
<evidence type="ECO:0000313" key="2">
    <source>
        <dbReference type="Proteomes" id="UP000789508"/>
    </source>
</evidence>
<organism evidence="1 2">
    <name type="scientific">Ambispora leptoticha</name>
    <dbReference type="NCBI Taxonomy" id="144679"/>
    <lineage>
        <taxon>Eukaryota</taxon>
        <taxon>Fungi</taxon>
        <taxon>Fungi incertae sedis</taxon>
        <taxon>Mucoromycota</taxon>
        <taxon>Glomeromycotina</taxon>
        <taxon>Glomeromycetes</taxon>
        <taxon>Archaeosporales</taxon>
        <taxon>Ambisporaceae</taxon>
        <taxon>Ambispora</taxon>
    </lineage>
</organism>
<protein>
    <submittedName>
        <fullName evidence="1">12874_t:CDS:1</fullName>
    </submittedName>
</protein>
<dbReference type="AlphaFoldDB" id="A0A9N8WM51"/>